<evidence type="ECO:0000256" key="5">
    <source>
        <dbReference type="ARBA" id="ARBA00022692"/>
    </source>
</evidence>
<evidence type="ECO:0000313" key="15">
    <source>
        <dbReference type="Proteomes" id="UP000034732"/>
    </source>
</evidence>
<evidence type="ECO:0000256" key="6">
    <source>
        <dbReference type="ARBA" id="ARBA00022801"/>
    </source>
</evidence>
<dbReference type="PANTHER" id="PTHR42837">
    <property type="entry name" value="REGULATOR OF SIGMA-E PROTEASE RSEP"/>
    <property type="match status" value="1"/>
</dbReference>
<dbReference type="EMBL" id="LCMF01000027">
    <property type="protein sequence ID" value="KKU30097.1"/>
    <property type="molecule type" value="Genomic_DNA"/>
</dbReference>
<gene>
    <name evidence="14" type="ORF">UX44_C0027G0007</name>
</gene>
<dbReference type="InterPro" id="IPR008915">
    <property type="entry name" value="Peptidase_M50"/>
</dbReference>
<comment type="similarity">
    <text evidence="3">Belongs to the peptidase M50B family.</text>
</comment>
<evidence type="ECO:0000256" key="10">
    <source>
        <dbReference type="ARBA" id="ARBA00023136"/>
    </source>
</evidence>
<comment type="subcellular location">
    <subcellularLocation>
        <location evidence="2">Membrane</location>
        <topology evidence="2">Multi-pass membrane protein</topology>
    </subcellularLocation>
</comment>
<organism evidence="14 15">
    <name type="scientific">candidate division WWE3 bacterium GW2011_GWA1_46_21</name>
    <dbReference type="NCBI Taxonomy" id="1619107"/>
    <lineage>
        <taxon>Bacteria</taxon>
        <taxon>Katanobacteria</taxon>
    </lineage>
</organism>
<keyword evidence="7" id="KW-0862">Zinc</keyword>
<dbReference type="InterPro" id="IPR036034">
    <property type="entry name" value="PDZ_sf"/>
</dbReference>
<dbReference type="Proteomes" id="UP000034732">
    <property type="component" value="Unassembled WGS sequence"/>
</dbReference>
<proteinExistence type="inferred from homology"/>
<dbReference type="InterPro" id="IPR041489">
    <property type="entry name" value="PDZ_6"/>
</dbReference>
<evidence type="ECO:0000256" key="9">
    <source>
        <dbReference type="ARBA" id="ARBA00023049"/>
    </source>
</evidence>
<dbReference type="GO" id="GO:0016020">
    <property type="term" value="C:membrane"/>
    <property type="evidence" value="ECO:0007669"/>
    <property type="project" value="UniProtKB-SubCell"/>
</dbReference>
<evidence type="ECO:0000256" key="7">
    <source>
        <dbReference type="ARBA" id="ARBA00022833"/>
    </source>
</evidence>
<dbReference type="PANTHER" id="PTHR42837:SF2">
    <property type="entry name" value="MEMBRANE METALLOPROTEASE ARASP2, CHLOROPLASTIC-RELATED"/>
    <property type="match status" value="1"/>
</dbReference>
<dbReference type="InterPro" id="IPR004387">
    <property type="entry name" value="Pept_M50_Zn"/>
</dbReference>
<evidence type="ECO:0000313" key="14">
    <source>
        <dbReference type="EMBL" id="KKU30097.1"/>
    </source>
</evidence>
<evidence type="ECO:0000259" key="13">
    <source>
        <dbReference type="Pfam" id="PF17820"/>
    </source>
</evidence>
<keyword evidence="8 11" id="KW-1133">Transmembrane helix</keyword>
<comment type="cofactor">
    <cofactor evidence="1">
        <name>Zn(2+)</name>
        <dbReference type="ChEBI" id="CHEBI:29105"/>
    </cofactor>
</comment>
<evidence type="ECO:0000256" key="2">
    <source>
        <dbReference type="ARBA" id="ARBA00004141"/>
    </source>
</evidence>
<keyword evidence="10 11" id="KW-0472">Membrane</keyword>
<dbReference type="Pfam" id="PF02163">
    <property type="entry name" value="Peptidase_M50"/>
    <property type="match status" value="1"/>
</dbReference>
<sequence>MAVVLLILLISLLVLVHELGHFLAAKRAGVHVEEFGLGIPPRLFGKKIGETLYSINLLPFGGFVKLTGEDASESGDLAVAGADPHNFLSKNAFTKLAILGFGVLMNFLFAILLYYVFFFSVGYKSLALPVFFDYKFRFGDQKVLNTVVNDTQPDGPAQAAGLLRGEAIIEIDDKPVYSVDDIKKALIDKADTETKVLLLDVTKLSGGIRTVKVVAGGDGGANGLLGVFLSKAIILDYSQNPWLSAPMHAYNILGYSVDTLVNLVGLSAKTKDLTIVSQSVSGPVGVFSVIDGILLYAKDELFLRLVDLTALLSLTIAFVNILPFPALDGGRILFVVLEILTGKKINPLLEARIHKWGMIALLGLLFLVTFKDVKNIIG</sequence>
<evidence type="ECO:0000259" key="12">
    <source>
        <dbReference type="Pfam" id="PF02163"/>
    </source>
</evidence>
<dbReference type="Pfam" id="PF17820">
    <property type="entry name" value="PDZ_6"/>
    <property type="match status" value="1"/>
</dbReference>
<evidence type="ECO:0000256" key="3">
    <source>
        <dbReference type="ARBA" id="ARBA00007931"/>
    </source>
</evidence>
<keyword evidence="6" id="KW-0378">Hydrolase</keyword>
<evidence type="ECO:0000256" key="8">
    <source>
        <dbReference type="ARBA" id="ARBA00022989"/>
    </source>
</evidence>
<feature type="transmembrane region" description="Helical" evidence="11">
    <location>
        <begin position="301"/>
        <end position="322"/>
    </location>
</feature>
<keyword evidence="5 11" id="KW-0812">Transmembrane</keyword>
<feature type="domain" description="Peptidase M50" evidence="12">
    <location>
        <begin position="6"/>
        <end position="363"/>
    </location>
</feature>
<feature type="domain" description="PDZ" evidence="13">
    <location>
        <begin position="147"/>
        <end position="197"/>
    </location>
</feature>
<evidence type="ECO:0000256" key="1">
    <source>
        <dbReference type="ARBA" id="ARBA00001947"/>
    </source>
</evidence>
<name>A0A0G1PBT2_UNCKA</name>
<feature type="transmembrane region" description="Helical" evidence="11">
    <location>
        <begin position="353"/>
        <end position="370"/>
    </location>
</feature>
<feature type="transmembrane region" description="Helical" evidence="11">
    <location>
        <begin position="96"/>
        <end position="117"/>
    </location>
</feature>
<dbReference type="Gene3D" id="2.30.42.10">
    <property type="match status" value="1"/>
</dbReference>
<dbReference type="AlphaFoldDB" id="A0A0G1PBT2"/>
<comment type="caution">
    <text evidence="14">The sequence shown here is derived from an EMBL/GenBank/DDBJ whole genome shotgun (WGS) entry which is preliminary data.</text>
</comment>
<dbReference type="CDD" id="cd06163">
    <property type="entry name" value="S2P-M50_PDZ_RseP-like"/>
    <property type="match status" value="1"/>
</dbReference>
<keyword evidence="9 14" id="KW-0482">Metalloprotease</keyword>
<dbReference type="GO" id="GO:0006508">
    <property type="term" value="P:proteolysis"/>
    <property type="evidence" value="ECO:0007669"/>
    <property type="project" value="UniProtKB-KW"/>
</dbReference>
<dbReference type="SUPFAM" id="SSF50156">
    <property type="entry name" value="PDZ domain-like"/>
    <property type="match status" value="1"/>
</dbReference>
<evidence type="ECO:0000256" key="4">
    <source>
        <dbReference type="ARBA" id="ARBA00022670"/>
    </source>
</evidence>
<reference evidence="14 15" key="1">
    <citation type="journal article" date="2015" name="Nature">
        <title>rRNA introns, odd ribosomes, and small enigmatic genomes across a large radiation of phyla.</title>
        <authorList>
            <person name="Brown C.T."/>
            <person name="Hug L.A."/>
            <person name="Thomas B.C."/>
            <person name="Sharon I."/>
            <person name="Castelle C.J."/>
            <person name="Singh A."/>
            <person name="Wilkins M.J."/>
            <person name="Williams K.H."/>
            <person name="Banfield J.F."/>
        </authorList>
    </citation>
    <scope>NUCLEOTIDE SEQUENCE [LARGE SCALE GENOMIC DNA]</scope>
</reference>
<evidence type="ECO:0000256" key="11">
    <source>
        <dbReference type="SAM" id="Phobius"/>
    </source>
</evidence>
<protein>
    <submittedName>
        <fullName evidence="14">Membrane-associated zinc metalloprotease</fullName>
    </submittedName>
</protein>
<accession>A0A0G1PBT2</accession>
<keyword evidence="4 14" id="KW-0645">Protease</keyword>
<dbReference type="GO" id="GO:0004222">
    <property type="term" value="F:metalloendopeptidase activity"/>
    <property type="evidence" value="ECO:0007669"/>
    <property type="project" value="InterPro"/>
</dbReference>